<dbReference type="SMART" id="SM00136">
    <property type="entry name" value="LamNT"/>
    <property type="match status" value="1"/>
</dbReference>
<feature type="disulfide bond" evidence="12">
    <location>
        <begin position="481"/>
        <end position="498"/>
    </location>
</feature>
<evidence type="ECO:0008006" key="19">
    <source>
        <dbReference type="Google" id="ProtNLM"/>
    </source>
</evidence>
<evidence type="ECO:0000256" key="8">
    <source>
        <dbReference type="ARBA" id="ARBA00023054"/>
    </source>
</evidence>
<evidence type="ECO:0000256" key="1">
    <source>
        <dbReference type="ARBA" id="ARBA00004302"/>
    </source>
</evidence>
<dbReference type="GO" id="GO:0009887">
    <property type="term" value="P:animal organ morphogenesis"/>
    <property type="evidence" value="ECO:0007669"/>
    <property type="project" value="TreeGrafter"/>
</dbReference>
<keyword evidence="10" id="KW-0325">Glycoprotein</keyword>
<protein>
    <recommendedName>
        <fullName evidence="19">Laminin subunit beta-3</fullName>
    </recommendedName>
</protein>
<comment type="caution">
    <text evidence="12">Lacks conserved residue(s) required for the propagation of feature annotation.</text>
</comment>
<keyword evidence="4 14" id="KW-0732">Signal</keyword>
<keyword evidence="2" id="KW-0964">Secreted</keyword>
<evidence type="ECO:0000259" key="16">
    <source>
        <dbReference type="PROSITE" id="PS51117"/>
    </source>
</evidence>
<dbReference type="PROSITE" id="PS51117">
    <property type="entry name" value="LAMININ_NTER"/>
    <property type="match status" value="1"/>
</dbReference>
<dbReference type="Pfam" id="PF24973">
    <property type="entry name" value="EGF_LMN_ATRN"/>
    <property type="match status" value="1"/>
</dbReference>
<evidence type="ECO:0000256" key="10">
    <source>
        <dbReference type="ARBA" id="ARBA00023180"/>
    </source>
</evidence>
<dbReference type="InterPro" id="IPR056863">
    <property type="entry name" value="LMN_ATRN_NET-like_EGF"/>
</dbReference>
<dbReference type="Gene3D" id="2.60.120.260">
    <property type="entry name" value="Galactose-binding domain-like"/>
    <property type="match status" value="1"/>
</dbReference>
<evidence type="ECO:0000313" key="17">
    <source>
        <dbReference type="EMBL" id="KAK2906534.1"/>
    </source>
</evidence>
<feature type="disulfide bond" evidence="12">
    <location>
        <begin position="500"/>
        <end position="509"/>
    </location>
</feature>
<dbReference type="FunFam" id="2.60.120.260:FF:000073">
    <property type="entry name" value="Laminin subunit beta 3"/>
    <property type="match status" value="1"/>
</dbReference>
<keyword evidence="5" id="KW-0677">Repeat</keyword>
<dbReference type="SUPFAM" id="SSF57196">
    <property type="entry name" value="EGF/Laminin"/>
    <property type="match status" value="5"/>
</dbReference>
<evidence type="ECO:0000259" key="15">
    <source>
        <dbReference type="PROSITE" id="PS50027"/>
    </source>
</evidence>
<evidence type="ECO:0000256" key="11">
    <source>
        <dbReference type="ARBA" id="ARBA00023292"/>
    </source>
</evidence>
<organism evidence="17 18">
    <name type="scientific">Cirrhinus molitorella</name>
    <name type="common">mud carp</name>
    <dbReference type="NCBI Taxonomy" id="172907"/>
    <lineage>
        <taxon>Eukaryota</taxon>
        <taxon>Metazoa</taxon>
        <taxon>Chordata</taxon>
        <taxon>Craniata</taxon>
        <taxon>Vertebrata</taxon>
        <taxon>Euteleostomi</taxon>
        <taxon>Actinopterygii</taxon>
        <taxon>Neopterygii</taxon>
        <taxon>Teleostei</taxon>
        <taxon>Ostariophysi</taxon>
        <taxon>Cypriniformes</taxon>
        <taxon>Cyprinidae</taxon>
        <taxon>Labeoninae</taxon>
        <taxon>Labeonini</taxon>
        <taxon>Cirrhinus</taxon>
    </lineage>
</organism>
<evidence type="ECO:0000256" key="4">
    <source>
        <dbReference type="ARBA" id="ARBA00022729"/>
    </source>
</evidence>
<dbReference type="CDD" id="cd00055">
    <property type="entry name" value="EGF_Lam"/>
    <property type="match status" value="6"/>
</dbReference>
<feature type="signal peptide" evidence="14">
    <location>
        <begin position="1"/>
        <end position="18"/>
    </location>
</feature>
<comment type="subcellular location">
    <subcellularLocation>
        <location evidence="1">Secreted</location>
        <location evidence="1">Extracellular space</location>
        <location evidence="1">Extracellular matrix</location>
        <location evidence="1">Basement membrane</location>
    </subcellularLocation>
</comment>
<dbReference type="EMBL" id="JAUYZG010000005">
    <property type="protein sequence ID" value="KAK2906534.1"/>
    <property type="molecule type" value="Genomic_DNA"/>
</dbReference>
<sequence length="1163" mass="127642">MKTWIFLSLAALSAVCAGQQDCLRGACYPTMGDLLLGREQNLRASSTCGLMGSEVVCTPHGEWKMKCCPCDSRNPAAYNAHRVQNVISSAGPNRWWQSKKDESPVTLQLDLDRMYHLETVLLSFKGPRPDALIVERSRDFGRSWQPVLYMATDCPSIFPQVGTSFPRTFEETYCYTLPSTADDPYRDQKIHFYPLRQFADINLPNEYKIEMASGFTGLRVNLTQLGSVPSMPGRRLSQFYALREMRVIGSCFCHGHANRCLTDSNGNYLPNTQVGGVCECQHNTVGMNCERCDNLHNDLPWRPAENGNTHTCKRCECNNHADRCHFDEQRYEATGRRSGGVCDDCAHHTAGPNCEHCAPNYYRNPLSDMRSPDACLRCLCNPAGSVNGGQCDPQTGACVCKDNVEGNHCDRCKAGYYNLNANNPLGCSKCSCSPDGSVSGVCDQLTGQCKCRPYVEGLSCDRCAAGYWNPSSPYGCQPCDCDPVNARSATCDQRTGQCLCRSGIGGRTCSGCPDNTYGDPLIDCRSCDCDPSGTELGGCDKRTGACLCKPGVTGPRCDSCSRGHCASFPECPACPSCFFSLNSRLQEITLVLERLSNHLIPSTGRPTSSDTSRRIQILMDTLRRLQESMTVPPPSSRALNDALQRLNQIRSQLNDLTDDLTSQPRDGDIDRSLDDLQALLSSLRLVYFTKRDTFNGAAGSNNASTFHAIQKSYEKSTDAVKRADAAKDTLKKSEGLRENALSDLKDVQPGNTKDLEQLKKDLATRPNLTPTANKVCGGDRVEPCTPERCTGDLCPPDGAPPCGEEEPCNGALPNANKAFQDADEVKAKLLDLNNKITQAAAQIQEAEDSANRVRLSTDELANQIKQVQADVDEDLKDTKDFINNLRDFLSEPHSDPDEVQRVCEAVLDAQVPLSMEKLKQKLKELQDLASSLPDSSKVLENSKEQLEDAKQLLEQANATRDAAFGIQQDAESILKTMDDNEAIFDELDDRIRQSVDIANDVKNNIKQIEDALVPAEQGIVGVTGLLDEMRPLLDGLKKDTETGTTLANDAQDQADSAQDEAEQAAEELEALKDELERMKRAVAANTEAGEDAARLQELQSQVESLMTDTSDIMQALKDKEASVRQGAAEVQQNAARLSGLDDQVKKLRDDIRYKVTSLSICQG</sequence>
<dbReference type="PROSITE" id="PS01248">
    <property type="entry name" value="EGF_LAM_1"/>
    <property type="match status" value="1"/>
</dbReference>
<dbReference type="InterPro" id="IPR008211">
    <property type="entry name" value="Laminin_N"/>
</dbReference>
<evidence type="ECO:0000256" key="9">
    <source>
        <dbReference type="ARBA" id="ARBA00023157"/>
    </source>
</evidence>
<evidence type="ECO:0000256" key="6">
    <source>
        <dbReference type="ARBA" id="ARBA00022869"/>
    </source>
</evidence>
<dbReference type="GO" id="GO:0016477">
    <property type="term" value="P:cell migration"/>
    <property type="evidence" value="ECO:0007669"/>
    <property type="project" value="TreeGrafter"/>
</dbReference>
<name>A0AA88TTT5_9TELE</name>
<keyword evidence="9 12" id="KW-1015">Disulfide bond</keyword>
<keyword evidence="3" id="KW-0272">Extracellular matrix</keyword>
<dbReference type="AlphaFoldDB" id="A0AA88TTT5"/>
<evidence type="ECO:0000256" key="2">
    <source>
        <dbReference type="ARBA" id="ARBA00022525"/>
    </source>
</evidence>
<keyword evidence="8 13" id="KW-0175">Coiled coil</keyword>
<feature type="disulfide bond" evidence="12">
    <location>
        <begin position="432"/>
        <end position="449"/>
    </location>
</feature>
<dbReference type="PANTHER" id="PTHR10574">
    <property type="entry name" value="NETRIN/LAMININ-RELATED"/>
    <property type="match status" value="1"/>
</dbReference>
<feature type="coiled-coil region" evidence="13">
    <location>
        <begin position="815"/>
        <end position="863"/>
    </location>
</feature>
<evidence type="ECO:0000256" key="13">
    <source>
        <dbReference type="SAM" id="Coils"/>
    </source>
</evidence>
<dbReference type="PRINTS" id="PR00011">
    <property type="entry name" value="EGFLAMININ"/>
</dbReference>
<dbReference type="Gene3D" id="2.10.25.10">
    <property type="entry name" value="Laminin"/>
    <property type="match status" value="4"/>
</dbReference>
<feature type="disulfide bond" evidence="12">
    <location>
        <begin position="451"/>
        <end position="460"/>
    </location>
</feature>
<feature type="disulfide bond" evidence="12">
    <location>
        <begin position="548"/>
        <end position="557"/>
    </location>
</feature>
<dbReference type="InterPro" id="IPR056558">
    <property type="entry name" value="LAMB1-4_helical"/>
</dbReference>
<accession>A0AA88TTT5</accession>
<feature type="disulfide bond" evidence="12">
    <location>
        <begin position="479"/>
        <end position="491"/>
    </location>
</feature>
<evidence type="ECO:0000313" key="18">
    <source>
        <dbReference type="Proteomes" id="UP001187343"/>
    </source>
</evidence>
<feature type="disulfide bond" evidence="12">
    <location>
        <begin position="527"/>
        <end position="539"/>
    </location>
</feature>
<feature type="domain" description="Laminin EGF-like" evidence="15">
    <location>
        <begin position="527"/>
        <end position="573"/>
    </location>
</feature>
<feature type="coiled-coil region" evidence="13">
    <location>
        <begin position="1047"/>
        <end position="1088"/>
    </location>
</feature>
<keyword evidence="6" id="KW-0084">Basement membrane</keyword>
<keyword evidence="11 12" id="KW-0424">Laminin EGF-like domain</keyword>
<dbReference type="InterPro" id="IPR002049">
    <property type="entry name" value="LE_dom"/>
</dbReference>
<dbReference type="SMART" id="SM00180">
    <property type="entry name" value="EGF_Lam"/>
    <property type="match status" value="6"/>
</dbReference>
<evidence type="ECO:0000256" key="5">
    <source>
        <dbReference type="ARBA" id="ARBA00022737"/>
    </source>
</evidence>
<evidence type="ECO:0000256" key="7">
    <source>
        <dbReference type="ARBA" id="ARBA00022889"/>
    </source>
</evidence>
<feature type="domain" description="Laminin EGF-like" evidence="15">
    <location>
        <begin position="430"/>
        <end position="478"/>
    </location>
</feature>
<dbReference type="SUPFAM" id="SSF58104">
    <property type="entry name" value="Methyl-accepting chemotaxis protein (MCP) signaling domain"/>
    <property type="match status" value="1"/>
</dbReference>
<feature type="disulfide bond" evidence="12">
    <location>
        <begin position="430"/>
        <end position="442"/>
    </location>
</feature>
<dbReference type="GO" id="GO:0070831">
    <property type="term" value="P:basement membrane assembly"/>
    <property type="evidence" value="ECO:0007669"/>
    <property type="project" value="TreeGrafter"/>
</dbReference>
<gene>
    <name evidence="17" type="ORF">Q8A67_005519</name>
</gene>
<feature type="chain" id="PRO_5041696899" description="Laminin subunit beta-3" evidence="14">
    <location>
        <begin position="19"/>
        <end position="1163"/>
    </location>
</feature>
<dbReference type="Pfam" id="PF00053">
    <property type="entry name" value="EGF_laminin"/>
    <property type="match status" value="5"/>
</dbReference>
<feature type="domain" description="Laminin N-terminal" evidence="16">
    <location>
        <begin position="23"/>
        <end position="250"/>
    </location>
</feature>
<dbReference type="Proteomes" id="UP001187343">
    <property type="component" value="Unassembled WGS sequence"/>
</dbReference>
<reference evidence="17" key="1">
    <citation type="submission" date="2023-08" db="EMBL/GenBank/DDBJ databases">
        <title>Chromosome-level Genome Assembly of mud carp (Cirrhinus molitorella).</title>
        <authorList>
            <person name="Liu H."/>
        </authorList>
    </citation>
    <scope>NUCLEOTIDE SEQUENCE</scope>
    <source>
        <strain evidence="17">Prfri</strain>
        <tissue evidence="17">Muscle</tissue>
    </source>
</reference>
<feature type="disulfide bond" evidence="12">
    <location>
        <begin position="400"/>
        <end position="409"/>
    </location>
</feature>
<proteinExistence type="predicted"/>
<dbReference type="GO" id="GO:0007411">
    <property type="term" value="P:axon guidance"/>
    <property type="evidence" value="ECO:0007669"/>
    <property type="project" value="TreeGrafter"/>
</dbReference>
<keyword evidence="7" id="KW-0130">Cell adhesion</keyword>
<dbReference type="Gene3D" id="2.170.300.10">
    <property type="entry name" value="Tie2 ligand-binding domain superfamily"/>
    <property type="match status" value="1"/>
</dbReference>
<dbReference type="GO" id="GO:0043256">
    <property type="term" value="C:laminin complex"/>
    <property type="evidence" value="ECO:0007669"/>
    <property type="project" value="TreeGrafter"/>
</dbReference>
<dbReference type="InterPro" id="IPR050440">
    <property type="entry name" value="Laminin/Netrin_ECM"/>
</dbReference>
<dbReference type="Pfam" id="PF23219">
    <property type="entry name" value="LAMB1"/>
    <property type="match status" value="1"/>
</dbReference>
<feature type="disulfide bond" evidence="12">
    <location>
        <begin position="529"/>
        <end position="546"/>
    </location>
</feature>
<comment type="caution">
    <text evidence="17">The sequence shown here is derived from an EMBL/GenBank/DDBJ whole genome shotgun (WGS) entry which is preliminary data.</text>
</comment>
<dbReference type="FunFam" id="2.10.25.10:FF:000193">
    <property type="entry name" value="Laminin subunit gamma 1"/>
    <property type="match status" value="1"/>
</dbReference>
<dbReference type="GO" id="GO:0009888">
    <property type="term" value="P:tissue development"/>
    <property type="evidence" value="ECO:0007669"/>
    <property type="project" value="TreeGrafter"/>
</dbReference>
<feature type="domain" description="Laminin EGF-like" evidence="15">
    <location>
        <begin position="378"/>
        <end position="429"/>
    </location>
</feature>
<dbReference type="FunFam" id="2.10.25.10:FF:000135">
    <property type="entry name" value="Laminin subunit beta 4"/>
    <property type="match status" value="2"/>
</dbReference>
<keyword evidence="18" id="KW-1185">Reference proteome</keyword>
<feature type="domain" description="Laminin EGF-like" evidence="15">
    <location>
        <begin position="479"/>
        <end position="526"/>
    </location>
</feature>
<evidence type="ECO:0000256" key="3">
    <source>
        <dbReference type="ARBA" id="ARBA00022530"/>
    </source>
</evidence>
<dbReference type="GO" id="GO:0034446">
    <property type="term" value="P:substrate adhesion-dependent cell spreading"/>
    <property type="evidence" value="ECO:0007669"/>
    <property type="project" value="TreeGrafter"/>
</dbReference>
<dbReference type="PANTHER" id="PTHR10574:SF268">
    <property type="entry name" value="LAMININ SUBUNIT BETA-3"/>
    <property type="match status" value="1"/>
</dbReference>
<evidence type="ECO:0000256" key="12">
    <source>
        <dbReference type="PROSITE-ProRule" id="PRU00460"/>
    </source>
</evidence>
<evidence type="ECO:0000256" key="14">
    <source>
        <dbReference type="SAM" id="SignalP"/>
    </source>
</evidence>
<dbReference type="Pfam" id="PF00055">
    <property type="entry name" value="Laminin_N"/>
    <property type="match status" value="1"/>
</dbReference>
<dbReference type="PROSITE" id="PS50027">
    <property type="entry name" value="EGF_LAM_2"/>
    <property type="match status" value="4"/>
</dbReference>